<dbReference type="EMBL" id="AZBU02000002">
    <property type="protein sequence ID" value="TKR92840.1"/>
    <property type="molecule type" value="Genomic_DNA"/>
</dbReference>
<dbReference type="AlphaFoldDB" id="A0A4U5P9L9"/>
<evidence type="ECO:0000313" key="2">
    <source>
        <dbReference type="Proteomes" id="UP000298663"/>
    </source>
</evidence>
<keyword evidence="2" id="KW-1185">Reference proteome</keyword>
<comment type="caution">
    <text evidence="1">The sequence shown here is derived from an EMBL/GenBank/DDBJ whole genome shotgun (WGS) entry which is preliminary data.</text>
</comment>
<name>A0A4U5P9L9_STECR</name>
<reference evidence="1 2" key="2">
    <citation type="journal article" date="2019" name="G3 (Bethesda)">
        <title>Hybrid Assembly of the Genome of the Entomopathogenic Nematode Steinernema carpocapsae Identifies the X-Chromosome.</title>
        <authorList>
            <person name="Serra L."/>
            <person name="Macchietto M."/>
            <person name="Macias-Munoz A."/>
            <person name="McGill C.J."/>
            <person name="Rodriguez I.M."/>
            <person name="Rodriguez B."/>
            <person name="Murad R."/>
            <person name="Mortazavi A."/>
        </authorList>
    </citation>
    <scope>NUCLEOTIDE SEQUENCE [LARGE SCALE GENOMIC DNA]</scope>
    <source>
        <strain evidence="1 2">ALL</strain>
    </source>
</reference>
<proteinExistence type="predicted"/>
<evidence type="ECO:0000313" key="1">
    <source>
        <dbReference type="EMBL" id="TKR92840.1"/>
    </source>
</evidence>
<organism evidence="1 2">
    <name type="scientific">Steinernema carpocapsae</name>
    <name type="common">Entomopathogenic nematode</name>
    <dbReference type="NCBI Taxonomy" id="34508"/>
    <lineage>
        <taxon>Eukaryota</taxon>
        <taxon>Metazoa</taxon>
        <taxon>Ecdysozoa</taxon>
        <taxon>Nematoda</taxon>
        <taxon>Chromadorea</taxon>
        <taxon>Rhabditida</taxon>
        <taxon>Tylenchina</taxon>
        <taxon>Panagrolaimomorpha</taxon>
        <taxon>Strongyloidoidea</taxon>
        <taxon>Steinernematidae</taxon>
        <taxon>Steinernema</taxon>
    </lineage>
</organism>
<dbReference type="Proteomes" id="UP000298663">
    <property type="component" value="Unassembled WGS sequence"/>
</dbReference>
<gene>
    <name evidence="1" type="ORF">L596_007410</name>
</gene>
<sequence length="143" mass="15922">MVLFYAHPGLKANQKCCLLFVCPERHIYEVLLEPKTSDLTSPTQIQTRPKTGVFFQDGSPTNHLSRPWSDQSRGINNPNVADKYQRRRGLSAVDKAVNYLATSQAFQSSCFPTGRHFGAQVSRVLTASLPASSIRSQIIKNVD</sequence>
<protein>
    <submittedName>
        <fullName evidence="1">Uncharacterized protein</fullName>
    </submittedName>
</protein>
<reference evidence="1 2" key="1">
    <citation type="journal article" date="2015" name="Genome Biol.">
        <title>Comparative genomics of Steinernema reveals deeply conserved gene regulatory networks.</title>
        <authorList>
            <person name="Dillman A.R."/>
            <person name="Macchietto M."/>
            <person name="Porter C.F."/>
            <person name="Rogers A."/>
            <person name="Williams B."/>
            <person name="Antoshechkin I."/>
            <person name="Lee M.M."/>
            <person name="Goodwin Z."/>
            <person name="Lu X."/>
            <person name="Lewis E.E."/>
            <person name="Goodrich-Blair H."/>
            <person name="Stock S.P."/>
            <person name="Adams B.J."/>
            <person name="Sternberg P.W."/>
            <person name="Mortazavi A."/>
        </authorList>
    </citation>
    <scope>NUCLEOTIDE SEQUENCE [LARGE SCALE GENOMIC DNA]</scope>
    <source>
        <strain evidence="1 2">ALL</strain>
    </source>
</reference>
<accession>A0A4U5P9L9</accession>